<dbReference type="RefSeq" id="WP_231552693.1">
    <property type="nucleotide sequence ID" value="NZ_ARXV01000012.1"/>
</dbReference>
<reference evidence="5 6" key="1">
    <citation type="submission" date="2012-09" db="EMBL/GenBank/DDBJ databases">
        <title>Genome Sequence of alkane-degrading Bacterium Alcanivorax sp. 19-m-6.</title>
        <authorList>
            <person name="Lai Q."/>
            <person name="Shao Z."/>
        </authorList>
    </citation>
    <scope>NUCLEOTIDE SEQUENCE [LARGE SCALE GENOMIC DNA]</scope>
    <source>
        <strain evidence="5 6">19-m-6</strain>
    </source>
</reference>
<feature type="domain" description="HTH araC/xylS-type" evidence="4">
    <location>
        <begin position="228"/>
        <end position="329"/>
    </location>
</feature>
<dbReference type="GO" id="GO:0000976">
    <property type="term" value="F:transcription cis-regulatory region binding"/>
    <property type="evidence" value="ECO:0007669"/>
    <property type="project" value="TreeGrafter"/>
</dbReference>
<dbReference type="Pfam" id="PF12833">
    <property type="entry name" value="HTH_18"/>
    <property type="match status" value="1"/>
</dbReference>
<dbReference type="PROSITE" id="PS01124">
    <property type="entry name" value="HTH_ARAC_FAMILY_2"/>
    <property type="match status" value="1"/>
</dbReference>
<dbReference type="InterPro" id="IPR009057">
    <property type="entry name" value="Homeodomain-like_sf"/>
</dbReference>
<proteinExistence type="predicted"/>
<dbReference type="Proteomes" id="UP000029444">
    <property type="component" value="Unassembled WGS sequence"/>
</dbReference>
<dbReference type="AlphaFoldDB" id="A0A095UNB4"/>
<keyword evidence="1" id="KW-0805">Transcription regulation</keyword>
<dbReference type="Gene3D" id="1.10.10.60">
    <property type="entry name" value="Homeodomain-like"/>
    <property type="match status" value="1"/>
</dbReference>
<dbReference type="InterPro" id="IPR018060">
    <property type="entry name" value="HTH_AraC"/>
</dbReference>
<evidence type="ECO:0000256" key="1">
    <source>
        <dbReference type="ARBA" id="ARBA00023015"/>
    </source>
</evidence>
<evidence type="ECO:0000313" key="6">
    <source>
        <dbReference type="Proteomes" id="UP000029444"/>
    </source>
</evidence>
<dbReference type="Pfam" id="PF12625">
    <property type="entry name" value="Arabinose_bd"/>
    <property type="match status" value="1"/>
</dbReference>
<organism evidence="5 6">
    <name type="scientific">Alcanivorax nanhaiticus</name>
    <dbReference type="NCBI Taxonomy" id="1177154"/>
    <lineage>
        <taxon>Bacteria</taxon>
        <taxon>Pseudomonadati</taxon>
        <taxon>Pseudomonadota</taxon>
        <taxon>Gammaproteobacteria</taxon>
        <taxon>Oceanospirillales</taxon>
        <taxon>Alcanivoracaceae</taxon>
        <taxon>Alcanivorax</taxon>
    </lineage>
</organism>
<keyword evidence="3" id="KW-0804">Transcription</keyword>
<dbReference type="PATRIC" id="fig|1177154.3.peg.2793"/>
<evidence type="ECO:0000256" key="2">
    <source>
        <dbReference type="ARBA" id="ARBA00023125"/>
    </source>
</evidence>
<accession>A0A095UNB4</accession>
<comment type="caution">
    <text evidence="5">The sequence shown here is derived from an EMBL/GenBank/DDBJ whole genome shotgun (WGS) entry which is preliminary data.</text>
</comment>
<evidence type="ECO:0000259" key="4">
    <source>
        <dbReference type="PROSITE" id="PS01124"/>
    </source>
</evidence>
<dbReference type="SMART" id="SM00342">
    <property type="entry name" value="HTH_ARAC"/>
    <property type="match status" value="1"/>
</dbReference>
<dbReference type="GO" id="GO:0005829">
    <property type="term" value="C:cytosol"/>
    <property type="evidence" value="ECO:0007669"/>
    <property type="project" value="TreeGrafter"/>
</dbReference>
<dbReference type="EMBL" id="ARXV01000012">
    <property type="protein sequence ID" value="KGD63990.1"/>
    <property type="molecule type" value="Genomic_DNA"/>
</dbReference>
<evidence type="ECO:0000313" key="5">
    <source>
        <dbReference type="EMBL" id="KGD63990.1"/>
    </source>
</evidence>
<dbReference type="STRING" id="1177154.Y5S_02758"/>
<evidence type="ECO:0000256" key="3">
    <source>
        <dbReference type="ARBA" id="ARBA00023163"/>
    </source>
</evidence>
<sequence>MALEVPLISARYARRYLRFLQKRGINGTLVLENSNLDFHVIEQPDTYLSINQICHILRQGEKLLNDASASFQFGQELDLQGHGLFGFALLRQQDFPKLVYMVVQYLRVSLPLMDMEITCNGELITIELCDNWDLEDLRPTITNIYMGSIYSLASLVCREFTFKFNFPCPEKSPNWRQLPNDVSVYFNEPSSKVLMPLSGRQARDDEASMAAFLASARSREQLDQDDSLRVATLIRQEIIRGCGRNSSLERVADSLGMSPRSVRRHLKLAGYAFSTIRNEVRETFATRFLRDTDMPLDKIAEQIGYSDQASFSKAYRGWTGKTPGEVRRAQRQ</sequence>
<protein>
    <submittedName>
        <fullName evidence="5">Helix-turn-helix domain-containing protein</fullName>
    </submittedName>
</protein>
<dbReference type="PANTHER" id="PTHR47894:SF1">
    <property type="entry name" value="HTH-TYPE TRANSCRIPTIONAL REGULATOR VQSM"/>
    <property type="match status" value="1"/>
</dbReference>
<dbReference type="GO" id="GO:0003700">
    <property type="term" value="F:DNA-binding transcription factor activity"/>
    <property type="evidence" value="ECO:0007669"/>
    <property type="project" value="InterPro"/>
</dbReference>
<dbReference type="InterPro" id="IPR032687">
    <property type="entry name" value="AraC-type_N"/>
</dbReference>
<dbReference type="eggNOG" id="COG2207">
    <property type="taxonomic scope" value="Bacteria"/>
</dbReference>
<dbReference type="SUPFAM" id="SSF46689">
    <property type="entry name" value="Homeodomain-like"/>
    <property type="match status" value="1"/>
</dbReference>
<dbReference type="PANTHER" id="PTHR47894">
    <property type="entry name" value="HTH-TYPE TRANSCRIPTIONAL REGULATOR GADX"/>
    <property type="match status" value="1"/>
</dbReference>
<keyword evidence="2" id="KW-0238">DNA-binding</keyword>
<name>A0A095UNB4_9GAMM</name>
<gene>
    <name evidence="5" type="ORF">Y5S_02758</name>
</gene>
<keyword evidence="6" id="KW-1185">Reference proteome</keyword>